<feature type="region of interest" description="Disordered" evidence="1">
    <location>
        <begin position="433"/>
        <end position="538"/>
    </location>
</feature>
<dbReference type="InterPro" id="IPR001611">
    <property type="entry name" value="Leu-rich_rpt"/>
</dbReference>
<feature type="compositionally biased region" description="Low complexity" evidence="1">
    <location>
        <begin position="100"/>
        <end position="119"/>
    </location>
</feature>
<evidence type="ECO:0000313" key="2">
    <source>
        <dbReference type="EMBL" id="KAL2916521.1"/>
    </source>
</evidence>
<dbReference type="Proteomes" id="UP001527925">
    <property type="component" value="Unassembled WGS sequence"/>
</dbReference>
<feature type="compositionally biased region" description="Basic and acidic residues" evidence="1">
    <location>
        <begin position="457"/>
        <end position="467"/>
    </location>
</feature>
<organism evidence="2 3">
    <name type="scientific">Polyrhizophydium stewartii</name>
    <dbReference type="NCBI Taxonomy" id="2732419"/>
    <lineage>
        <taxon>Eukaryota</taxon>
        <taxon>Fungi</taxon>
        <taxon>Fungi incertae sedis</taxon>
        <taxon>Chytridiomycota</taxon>
        <taxon>Chytridiomycota incertae sedis</taxon>
        <taxon>Chytridiomycetes</taxon>
        <taxon>Rhizophydiales</taxon>
        <taxon>Rhizophydiales incertae sedis</taxon>
        <taxon>Polyrhizophydium</taxon>
    </lineage>
</organism>
<dbReference type="InterPro" id="IPR032675">
    <property type="entry name" value="LRR_dom_sf"/>
</dbReference>
<feature type="region of interest" description="Disordered" evidence="1">
    <location>
        <begin position="209"/>
        <end position="230"/>
    </location>
</feature>
<accession>A0ABR4NAI2</accession>
<evidence type="ECO:0000313" key="3">
    <source>
        <dbReference type="Proteomes" id="UP001527925"/>
    </source>
</evidence>
<dbReference type="Gene3D" id="3.80.10.10">
    <property type="entry name" value="Ribonuclease Inhibitor"/>
    <property type="match status" value="1"/>
</dbReference>
<name>A0ABR4NAI2_9FUNG</name>
<sequence length="665" mass="69439">MIADQAISDPEGQQELTGNFEQDYAEACKRLGVKPFAILKFGIPLPPLPYAPAALNESTAAPQGAGTAGTGGPAAAGTVGGDVPRTADATQQSSLSLARGPSGVLGAAGASGSDGRPAATGSGTAPADETGSDAKTAASNFASGQQAGTVSAGLPGTAPATSATPGAGPSATAPSGTAADGGPAASPASIQMGGANLNQVEDALYGSTQMLGPSASRNNQLGGKADNKKGSRLDLAASTMRLRPGTAGSHPPITTYTSRYRFRPTIDVETIDNEEEEEVYKIQVRGWRLSVPSTEAICTALSSCATITNLTLWNCGLSESHFSVLQSTASSLNIRTLFIDQNPQIPELLYANLLGEESVIKTLSLRGNNLTDAGVKLIAAALKTNRMLTNLNLWDNCITREGAEALAEVLCNYLLTPEELQVRRKQLAELDRLRHDMEDDANPKKKGRSGRGASAKQAEEKKDDKNKRSSKVPGKKGVESVPSSRPIKTPEDAKNKKQQAQSATSDDKKGKDKKSALASKGGKKMKVEDAKEDADDAGDSLNGIEPMFESNGQWYILGNRMLNSLNLSHNGITAIGLKALLDAVLDQEATNEQTPDGMLGIFRISLQHNPIDLDSPMHQQLQALLNSRNPFFEVLEAEAAADGALGEVAEIAQSESESVPEEAAA</sequence>
<dbReference type="PANTHER" id="PTHR46984">
    <property type="entry name" value="LEUCINE-RICH REPEAT-CONTAINING PROTEIN 71"/>
    <property type="match status" value="1"/>
</dbReference>
<feature type="compositionally biased region" description="Polar residues" evidence="1">
    <location>
        <begin position="209"/>
        <end position="221"/>
    </location>
</feature>
<evidence type="ECO:0000256" key="1">
    <source>
        <dbReference type="SAM" id="MobiDB-lite"/>
    </source>
</evidence>
<proteinExistence type="predicted"/>
<reference evidence="2 3" key="1">
    <citation type="submission" date="2023-09" db="EMBL/GenBank/DDBJ databases">
        <title>Pangenome analysis of Batrachochytrium dendrobatidis and related Chytrids.</title>
        <authorList>
            <person name="Yacoub M.N."/>
            <person name="Stajich J.E."/>
            <person name="James T.Y."/>
        </authorList>
    </citation>
    <scope>NUCLEOTIDE SEQUENCE [LARGE SCALE GENOMIC DNA]</scope>
    <source>
        <strain evidence="2 3">JEL0888</strain>
    </source>
</reference>
<dbReference type="InterPro" id="IPR053040">
    <property type="entry name" value="LRR-containing_protein_71"/>
</dbReference>
<feature type="compositionally biased region" description="Basic and acidic residues" evidence="1">
    <location>
        <begin position="433"/>
        <end position="443"/>
    </location>
</feature>
<dbReference type="SMART" id="SM00368">
    <property type="entry name" value="LRR_RI"/>
    <property type="match status" value="3"/>
</dbReference>
<feature type="region of interest" description="Disordered" evidence="1">
    <location>
        <begin position="60"/>
        <end position="191"/>
    </location>
</feature>
<dbReference type="EMBL" id="JADGIZ020000016">
    <property type="protein sequence ID" value="KAL2916521.1"/>
    <property type="molecule type" value="Genomic_DNA"/>
</dbReference>
<keyword evidence="3" id="KW-1185">Reference proteome</keyword>
<gene>
    <name evidence="2" type="ORF">HK105_203954</name>
</gene>
<dbReference type="Pfam" id="PF13516">
    <property type="entry name" value="LRR_6"/>
    <property type="match status" value="3"/>
</dbReference>
<feature type="compositionally biased region" description="Basic and acidic residues" evidence="1">
    <location>
        <begin position="505"/>
        <end position="515"/>
    </location>
</feature>
<protein>
    <submittedName>
        <fullName evidence="2">Uncharacterized protein</fullName>
    </submittedName>
</protein>
<feature type="compositionally biased region" description="Low complexity" evidence="1">
    <location>
        <begin position="152"/>
        <end position="189"/>
    </location>
</feature>
<dbReference type="PANTHER" id="PTHR46984:SF1">
    <property type="entry name" value="LEUCINE-RICH REPEAT-CONTAINING PROTEIN 71"/>
    <property type="match status" value="1"/>
</dbReference>
<dbReference type="SUPFAM" id="SSF52047">
    <property type="entry name" value="RNI-like"/>
    <property type="match status" value="1"/>
</dbReference>
<feature type="compositionally biased region" description="Polar residues" evidence="1">
    <location>
        <begin position="137"/>
        <end position="149"/>
    </location>
</feature>
<comment type="caution">
    <text evidence="2">The sequence shown here is derived from an EMBL/GenBank/DDBJ whole genome shotgun (WGS) entry which is preliminary data.</text>
</comment>
<feature type="compositionally biased region" description="Gly residues" evidence="1">
    <location>
        <begin position="66"/>
        <end position="80"/>
    </location>
</feature>